<dbReference type="GO" id="GO:0045892">
    <property type="term" value="P:negative regulation of DNA-templated transcription"/>
    <property type="evidence" value="ECO:0007669"/>
    <property type="project" value="UniProtKB-UniRule"/>
</dbReference>
<dbReference type="KEGG" id="schv:BRCON_2581"/>
<keyword evidence="7" id="KW-0863">Zinc-finger</keyword>
<keyword evidence="1 7" id="KW-0678">Repressor</keyword>
<dbReference type="InterPro" id="IPR003796">
    <property type="entry name" value="RNR_NrdR-like"/>
</dbReference>
<name>A0A2Z4YA61_SUMC1</name>
<evidence type="ECO:0000256" key="7">
    <source>
        <dbReference type="HAMAP-Rule" id="MF_00440"/>
    </source>
</evidence>
<comment type="function">
    <text evidence="7">Negatively regulates transcription of bacterial ribonucleotide reductase nrd genes and operons by binding to NrdR-boxes.</text>
</comment>
<accession>A0A2Z4YA61</accession>
<dbReference type="PROSITE" id="PS51161">
    <property type="entry name" value="ATP_CONE"/>
    <property type="match status" value="1"/>
</dbReference>
<dbReference type="AlphaFoldDB" id="A0A2Z4YA61"/>
<evidence type="ECO:0000256" key="5">
    <source>
        <dbReference type="ARBA" id="ARBA00023125"/>
    </source>
</evidence>
<dbReference type="GO" id="GO:0003677">
    <property type="term" value="F:DNA binding"/>
    <property type="evidence" value="ECO:0007669"/>
    <property type="project" value="UniProtKB-KW"/>
</dbReference>
<evidence type="ECO:0000256" key="6">
    <source>
        <dbReference type="ARBA" id="ARBA00023163"/>
    </source>
</evidence>
<dbReference type="GO" id="GO:0008270">
    <property type="term" value="F:zinc ion binding"/>
    <property type="evidence" value="ECO:0007669"/>
    <property type="project" value="UniProtKB-UniRule"/>
</dbReference>
<comment type="similarity">
    <text evidence="7">Belongs to the NrdR family.</text>
</comment>
<dbReference type="PANTHER" id="PTHR30455">
    <property type="entry name" value="TRANSCRIPTIONAL REPRESSOR NRDR"/>
    <property type="match status" value="1"/>
</dbReference>
<dbReference type="Pfam" id="PF22811">
    <property type="entry name" value="Zn_ribbon_NrdR"/>
    <property type="match status" value="1"/>
</dbReference>
<gene>
    <name evidence="7" type="primary">nrdR</name>
    <name evidence="9" type="ORF">BRCON_2581</name>
</gene>
<keyword evidence="7" id="KW-0479">Metal-binding</keyword>
<evidence type="ECO:0000256" key="1">
    <source>
        <dbReference type="ARBA" id="ARBA00022491"/>
    </source>
</evidence>
<evidence type="ECO:0000313" key="9">
    <source>
        <dbReference type="EMBL" id="AXA37323.1"/>
    </source>
</evidence>
<proteinExistence type="inferred from homology"/>
<evidence type="ECO:0000256" key="4">
    <source>
        <dbReference type="ARBA" id="ARBA00023015"/>
    </source>
</evidence>
<sequence length="155" mass="18158">MLCPFCGHTESKVVNSRQSTRGDSIRRRRECLQCGHRFTTFEVIEKVPIIVIKRDGKREAFDRQKVAAGIWRACEKRPVTLEQVERIVQFVEKSLYNSMEKEVSSLKIGEMVLRKLREVDEVAYVRFASVYRQFRDVSEFNHEVRVLMQNDSNGS</sequence>
<evidence type="ECO:0000259" key="8">
    <source>
        <dbReference type="PROSITE" id="PS51161"/>
    </source>
</evidence>
<evidence type="ECO:0000256" key="3">
    <source>
        <dbReference type="ARBA" id="ARBA00022840"/>
    </source>
</evidence>
<comment type="cofactor">
    <cofactor evidence="7">
        <name>Zn(2+)</name>
        <dbReference type="ChEBI" id="CHEBI:29105"/>
    </cofactor>
    <text evidence="7">Binds 1 zinc ion.</text>
</comment>
<dbReference type="PANTHER" id="PTHR30455:SF2">
    <property type="entry name" value="TRANSCRIPTIONAL REPRESSOR NRDR"/>
    <property type="match status" value="1"/>
</dbReference>
<evidence type="ECO:0000256" key="2">
    <source>
        <dbReference type="ARBA" id="ARBA00022741"/>
    </source>
</evidence>
<reference evidence="9 10" key="1">
    <citation type="submission" date="2018-05" db="EMBL/GenBank/DDBJ databases">
        <title>A metagenomic window into the 2 km-deep terrestrial subsurface aquifer revealed taxonomically and functionally diverse microbial community comprising novel uncultured bacterial lineages.</title>
        <authorList>
            <person name="Kadnikov V.V."/>
            <person name="Mardanov A.V."/>
            <person name="Beletsky A.V."/>
            <person name="Banks D."/>
            <person name="Pimenov N.V."/>
            <person name="Frank Y.A."/>
            <person name="Karnachuk O.V."/>
            <person name="Ravin N.V."/>
        </authorList>
    </citation>
    <scope>NUCLEOTIDE SEQUENCE [LARGE SCALE GENOMIC DNA]</scope>
    <source>
        <strain evidence="9">BY</strain>
    </source>
</reference>
<keyword evidence="2 7" id="KW-0547">Nucleotide-binding</keyword>
<keyword evidence="4 7" id="KW-0805">Transcription regulation</keyword>
<dbReference type="HAMAP" id="MF_00440">
    <property type="entry name" value="NrdR"/>
    <property type="match status" value="1"/>
</dbReference>
<dbReference type="Pfam" id="PF03477">
    <property type="entry name" value="ATP-cone"/>
    <property type="match status" value="1"/>
</dbReference>
<dbReference type="GO" id="GO:0005524">
    <property type="term" value="F:ATP binding"/>
    <property type="evidence" value="ECO:0007669"/>
    <property type="project" value="UniProtKB-UniRule"/>
</dbReference>
<protein>
    <recommendedName>
        <fullName evidence="7">Transcriptional repressor NrdR</fullName>
    </recommendedName>
</protein>
<dbReference type="EMBL" id="CP030759">
    <property type="protein sequence ID" value="AXA37323.1"/>
    <property type="molecule type" value="Genomic_DNA"/>
</dbReference>
<dbReference type="InterPro" id="IPR005144">
    <property type="entry name" value="ATP-cone_dom"/>
</dbReference>
<evidence type="ECO:0000313" key="10">
    <source>
        <dbReference type="Proteomes" id="UP000262583"/>
    </source>
</evidence>
<organism evidence="9 10">
    <name type="scientific">Sumerlaea chitinivorans</name>
    <dbReference type="NCBI Taxonomy" id="2250252"/>
    <lineage>
        <taxon>Bacteria</taxon>
        <taxon>Candidatus Sumerlaeota</taxon>
        <taxon>Candidatus Sumerlaeia</taxon>
        <taxon>Candidatus Sumerlaeales</taxon>
        <taxon>Candidatus Sumerlaeaceae</taxon>
        <taxon>Candidatus Sumerlaea</taxon>
    </lineage>
</organism>
<dbReference type="NCBIfam" id="TIGR00244">
    <property type="entry name" value="transcriptional regulator NrdR"/>
    <property type="match status" value="1"/>
</dbReference>
<keyword evidence="5 7" id="KW-0238">DNA-binding</keyword>
<keyword evidence="6 7" id="KW-0804">Transcription</keyword>
<feature type="domain" description="ATP-cone" evidence="8">
    <location>
        <begin position="49"/>
        <end position="139"/>
    </location>
</feature>
<dbReference type="InterPro" id="IPR055173">
    <property type="entry name" value="NrdR-like_N"/>
</dbReference>
<feature type="zinc finger region" evidence="7">
    <location>
        <begin position="3"/>
        <end position="34"/>
    </location>
</feature>
<keyword evidence="3 7" id="KW-0067">ATP-binding</keyword>
<keyword evidence="7" id="KW-0862">Zinc</keyword>
<dbReference type="Proteomes" id="UP000262583">
    <property type="component" value="Chromosome"/>
</dbReference>